<dbReference type="Gene3D" id="2.60.40.10">
    <property type="entry name" value="Immunoglobulins"/>
    <property type="match status" value="3"/>
</dbReference>
<gene>
    <name evidence="2" type="ORF">ENV60_06060</name>
</gene>
<dbReference type="InterPro" id="IPR024361">
    <property type="entry name" value="BACON"/>
</dbReference>
<evidence type="ECO:0000259" key="1">
    <source>
        <dbReference type="Pfam" id="PF19190"/>
    </source>
</evidence>
<dbReference type="InterPro" id="IPR013783">
    <property type="entry name" value="Ig-like_fold"/>
</dbReference>
<protein>
    <recommendedName>
        <fullName evidence="1">BACON domain-containing protein</fullName>
    </recommendedName>
</protein>
<dbReference type="EMBL" id="DTGZ01000108">
    <property type="protein sequence ID" value="HGV97842.1"/>
    <property type="molecule type" value="Genomic_DNA"/>
</dbReference>
<dbReference type="AlphaFoldDB" id="A0A7C4TDW2"/>
<dbReference type="Pfam" id="PF19190">
    <property type="entry name" value="BACON_2"/>
    <property type="match status" value="3"/>
</dbReference>
<comment type="caution">
    <text evidence="2">The sequence shown here is derived from an EMBL/GenBank/DDBJ whole genome shotgun (WGS) entry which is preliminary data.</text>
</comment>
<feature type="domain" description="BACON" evidence="1">
    <location>
        <begin position="122"/>
        <end position="189"/>
    </location>
</feature>
<sequence>MMINLLILLIGAVDVEIQPPSLSDTLQVGQTSTQYLVLTNHEAADVSWQLAEEPAVGWLNESPTSGTLIPSGTQNISVNFTANVSPGEYSTVLFFTFICGFDTSYKFVPVSLTVTPIPEPEIWINPTSFDVSIYERDSTERTLIIGNSGNATLNWNGVENPVVNWLSEVPPNGNVAPGSYMNASLRFNGNITPGNYSTNLLILNNDPDNDTVEIPINFQVLNIPESDISINPSSFSITLTQGDDSSQTLRITNSGDAALTWNIYDSLSAVWLTVSPQQGVVPESSYADINLLFDADRLPPSSYSTILVLSSNDPFEPLIYIPCQLTVVQGLTDLSGIIHNIAFNENLGTLDSSDYVASGNVELIDTAGTIFGPSTTDIWGNYSLADIPIDNYTMRIYKPINLPQNLPLNKALDTVNVFLPNIVLNPGTNSQNGVLPVELVEQNYELLSDLARLNLVMPEWNINTILDSSYEVTNGQSLIDNWTENLDSVKIDGLGRLWLSSYLLKKDFDNLSYYGTEGSVGLAEILSLLIASEDYVAKCLEKIAGENEKLLVKYYLHLLNQYFQHIHNSIASLLPASLRKVLGDGYCQIFIDCLNNISGNNYQVNAQARVLDYTNSLLFSDYYIKQRTRDILNTATAYADSENYTGNLNLAFTIMDYHQRAMKQNLEAERNLAKSNRTLLALLDKTDNILDTFNVRYGMEKLLQIGEMLKILDFSFYIPSLASLFGKFAEIPDSLTNVIYRIYYPEGTIFANSGSRARNKFVKNSSITVVQTSLDDYNSIIELIKDILVSKNRDSLIKILPQLIETDKSFDFEFNKILGQIYSVSSIAKDSVENYVDDYESLIKSVGNSYSFRSCNLVYLLNYINNPSIENRNRAFYHLDSLKQANIDLSLQIETIFNKISQIPLPAIICVATEITSNKVFVENGDTVSLQIALSNSGPNTAQNINLTPVISSAFSIVNQPTIPTNLGPGEEKKLTYILSYSGGQNRLEGIAILIGSENAFTLSPFEPIAVIPDMTPSTGGRLISQNVYCFKNPFNPDKEETTIRFSLSQNANVTIRILDGANNEVITLLNSYPMMAKVEQRVRWSGKNAKGQIVANGVYYALITTNQGERAVCKIIVLR</sequence>
<organism evidence="2">
    <name type="scientific">candidate division WOR-3 bacterium</name>
    <dbReference type="NCBI Taxonomy" id="2052148"/>
    <lineage>
        <taxon>Bacteria</taxon>
        <taxon>Bacteria division WOR-3</taxon>
    </lineage>
</organism>
<reference evidence="2" key="1">
    <citation type="journal article" date="2020" name="mSystems">
        <title>Genome- and Community-Level Interaction Insights into Carbon Utilization and Element Cycling Functions of Hydrothermarchaeota in Hydrothermal Sediment.</title>
        <authorList>
            <person name="Zhou Z."/>
            <person name="Liu Y."/>
            <person name="Xu W."/>
            <person name="Pan J."/>
            <person name="Luo Z.H."/>
            <person name="Li M."/>
        </authorList>
    </citation>
    <scope>NUCLEOTIDE SEQUENCE [LARGE SCALE GENOMIC DNA]</scope>
    <source>
        <strain evidence="2">SpSt-774</strain>
    </source>
</reference>
<accession>A0A7C4TDW2</accession>
<dbReference type="Gene3D" id="2.60.40.4070">
    <property type="match status" value="1"/>
</dbReference>
<name>A0A7C4TDW2_UNCW3</name>
<feature type="domain" description="BACON" evidence="1">
    <location>
        <begin position="16"/>
        <end position="94"/>
    </location>
</feature>
<proteinExistence type="predicted"/>
<evidence type="ECO:0000313" key="2">
    <source>
        <dbReference type="EMBL" id="HGV97842.1"/>
    </source>
</evidence>
<feature type="domain" description="BACON" evidence="1">
    <location>
        <begin position="228"/>
        <end position="311"/>
    </location>
</feature>